<keyword evidence="2" id="KW-0813">Transport</keyword>
<keyword evidence="5 8" id="KW-1133">Transmembrane helix</keyword>
<organism evidence="9 10">
    <name type="scientific">Bodo saltans</name>
    <name type="common">Flagellated protozoan</name>
    <dbReference type="NCBI Taxonomy" id="75058"/>
    <lineage>
        <taxon>Eukaryota</taxon>
        <taxon>Discoba</taxon>
        <taxon>Euglenozoa</taxon>
        <taxon>Kinetoplastea</taxon>
        <taxon>Metakinetoplastina</taxon>
        <taxon>Eubodonida</taxon>
        <taxon>Bodonidae</taxon>
        <taxon>Bodo</taxon>
    </lineage>
</organism>
<keyword evidence="10" id="KW-1185">Reference proteome</keyword>
<evidence type="ECO:0000256" key="7">
    <source>
        <dbReference type="SAM" id="MobiDB-lite"/>
    </source>
</evidence>
<comment type="subcellular location">
    <subcellularLocation>
        <location evidence="1">Endomembrane system</location>
        <topology evidence="1">Multi-pass membrane protein</topology>
    </subcellularLocation>
</comment>
<evidence type="ECO:0000256" key="1">
    <source>
        <dbReference type="ARBA" id="ARBA00004127"/>
    </source>
</evidence>
<gene>
    <name evidence="9" type="ORF">BSAL_81590</name>
</gene>
<evidence type="ECO:0000256" key="2">
    <source>
        <dbReference type="ARBA" id="ARBA00022448"/>
    </source>
</evidence>
<evidence type="ECO:0000313" key="9">
    <source>
        <dbReference type="EMBL" id="CUG58051.1"/>
    </source>
</evidence>
<dbReference type="GO" id="GO:0012505">
    <property type="term" value="C:endomembrane system"/>
    <property type="evidence" value="ECO:0007669"/>
    <property type="project" value="UniProtKB-SubCell"/>
</dbReference>
<evidence type="ECO:0000256" key="5">
    <source>
        <dbReference type="ARBA" id="ARBA00022989"/>
    </source>
</evidence>
<dbReference type="EMBL" id="CYKH01000886">
    <property type="protein sequence ID" value="CUG58051.1"/>
    <property type="molecule type" value="Genomic_DNA"/>
</dbReference>
<dbReference type="Proteomes" id="UP000051952">
    <property type="component" value="Unassembled WGS sequence"/>
</dbReference>
<dbReference type="GO" id="GO:0015184">
    <property type="term" value="F:L-cystine transmembrane transporter activity"/>
    <property type="evidence" value="ECO:0007669"/>
    <property type="project" value="TreeGrafter"/>
</dbReference>
<evidence type="ECO:0000256" key="3">
    <source>
        <dbReference type="ARBA" id="ARBA00022692"/>
    </source>
</evidence>
<feature type="transmembrane region" description="Helical" evidence="8">
    <location>
        <begin position="53"/>
        <end position="73"/>
    </location>
</feature>
<dbReference type="PANTHER" id="PTHR13131:SF5">
    <property type="entry name" value="CYSTINOSIN"/>
    <property type="match status" value="1"/>
</dbReference>
<sequence>MIRPSDLDERQGLTASTLSAGPGRNNGDPSVVATQAVAPSGLRLFGVSLPARLVLICTITLMIGVAFLLGFTITPPSKDPAPWDRVSSVIGWMYFNAWAVSFLPQLYLNFIRGCVIGQSFDYVFLNVLGFFCYSIYTICFYFVHSVQEDYKARYGSENTVDPNDVGFAVYAFICCVYNSFQIYRYERGDQKASKYILAGIAVAVVVMLIWLIIVVSGVRTEYVFNTLDILYGLSIVKLGVSLIKYIPQVYLNYKRKCTVGWNIWNVLLDFTGGSLSVTQQLIDCGTTGRWNGIAGNPVKFCLGSLSMIYDVIFMIQHFWLYKENNARLHLEAVNAAMEADVLYSHHDVSGRKISMNTTSFRSIGDHEEVA</sequence>
<evidence type="ECO:0000256" key="6">
    <source>
        <dbReference type="ARBA" id="ARBA00023136"/>
    </source>
</evidence>
<reference evidence="10" key="1">
    <citation type="submission" date="2015-09" db="EMBL/GenBank/DDBJ databases">
        <authorList>
            <consortium name="Pathogen Informatics"/>
        </authorList>
    </citation>
    <scope>NUCLEOTIDE SEQUENCE [LARGE SCALE GENOMIC DNA]</scope>
    <source>
        <strain evidence="10">Lake Konstanz</strain>
    </source>
</reference>
<dbReference type="OrthoDB" id="75720at2759"/>
<dbReference type="Pfam" id="PF04193">
    <property type="entry name" value="PQ-loop"/>
    <property type="match status" value="2"/>
</dbReference>
<dbReference type="SMART" id="SM00679">
    <property type="entry name" value="CTNS"/>
    <property type="match status" value="2"/>
</dbReference>
<evidence type="ECO:0000256" key="8">
    <source>
        <dbReference type="SAM" id="Phobius"/>
    </source>
</evidence>
<dbReference type="GO" id="GO:0005774">
    <property type="term" value="C:vacuolar membrane"/>
    <property type="evidence" value="ECO:0007669"/>
    <property type="project" value="TreeGrafter"/>
</dbReference>
<keyword evidence="4" id="KW-0677">Repeat</keyword>
<feature type="compositionally biased region" description="Basic and acidic residues" evidence="7">
    <location>
        <begin position="1"/>
        <end position="11"/>
    </location>
</feature>
<feature type="transmembrane region" description="Helical" evidence="8">
    <location>
        <begin position="229"/>
        <end position="246"/>
    </location>
</feature>
<dbReference type="InterPro" id="IPR006603">
    <property type="entry name" value="PQ-loop_rpt"/>
</dbReference>
<dbReference type="PANTHER" id="PTHR13131">
    <property type="entry name" value="CYSTINOSIN"/>
    <property type="match status" value="1"/>
</dbReference>
<evidence type="ECO:0000313" key="10">
    <source>
        <dbReference type="Proteomes" id="UP000051952"/>
    </source>
</evidence>
<dbReference type="OMA" id="LAFAYHG"/>
<evidence type="ECO:0000256" key="4">
    <source>
        <dbReference type="ARBA" id="ARBA00022737"/>
    </source>
</evidence>
<feature type="transmembrane region" description="Helical" evidence="8">
    <location>
        <begin position="93"/>
        <end position="111"/>
    </location>
</feature>
<protein>
    <submittedName>
        <fullName evidence="9">Membrane-associated protein, putative</fullName>
    </submittedName>
</protein>
<name>A0A0S4IYQ6_BODSA</name>
<dbReference type="InterPro" id="IPR005282">
    <property type="entry name" value="LC_transporter"/>
</dbReference>
<keyword evidence="6 8" id="KW-0472">Membrane</keyword>
<dbReference type="AlphaFoldDB" id="A0A0S4IYQ6"/>
<dbReference type="VEuPathDB" id="TriTrypDB:BSAL_81590"/>
<feature type="transmembrane region" description="Helical" evidence="8">
    <location>
        <begin position="165"/>
        <end position="183"/>
    </location>
</feature>
<feature type="region of interest" description="Disordered" evidence="7">
    <location>
        <begin position="1"/>
        <end position="26"/>
    </location>
</feature>
<proteinExistence type="predicted"/>
<feature type="transmembrane region" description="Helical" evidence="8">
    <location>
        <begin position="195"/>
        <end position="217"/>
    </location>
</feature>
<keyword evidence="3 8" id="KW-0812">Transmembrane</keyword>
<accession>A0A0S4IYQ6</accession>
<feature type="transmembrane region" description="Helical" evidence="8">
    <location>
        <begin position="123"/>
        <end position="145"/>
    </location>
</feature>